<keyword evidence="2" id="KW-1185">Reference proteome</keyword>
<name>A0AA88CX71_FICCA</name>
<evidence type="ECO:0000313" key="1">
    <source>
        <dbReference type="EMBL" id="GMN35260.1"/>
    </source>
</evidence>
<organism evidence="1 2">
    <name type="scientific">Ficus carica</name>
    <name type="common">Common fig</name>
    <dbReference type="NCBI Taxonomy" id="3494"/>
    <lineage>
        <taxon>Eukaryota</taxon>
        <taxon>Viridiplantae</taxon>
        <taxon>Streptophyta</taxon>
        <taxon>Embryophyta</taxon>
        <taxon>Tracheophyta</taxon>
        <taxon>Spermatophyta</taxon>
        <taxon>Magnoliopsida</taxon>
        <taxon>eudicotyledons</taxon>
        <taxon>Gunneridae</taxon>
        <taxon>Pentapetalae</taxon>
        <taxon>rosids</taxon>
        <taxon>fabids</taxon>
        <taxon>Rosales</taxon>
        <taxon>Moraceae</taxon>
        <taxon>Ficeae</taxon>
        <taxon>Ficus</taxon>
    </lineage>
</organism>
<gene>
    <name evidence="1" type="ORF">TIFTF001_005183</name>
</gene>
<comment type="caution">
    <text evidence="1">The sequence shown here is derived from an EMBL/GenBank/DDBJ whole genome shotgun (WGS) entry which is preliminary data.</text>
</comment>
<evidence type="ECO:0000313" key="2">
    <source>
        <dbReference type="Proteomes" id="UP001187192"/>
    </source>
</evidence>
<dbReference type="Proteomes" id="UP001187192">
    <property type="component" value="Unassembled WGS sequence"/>
</dbReference>
<accession>A0AA88CX71</accession>
<proteinExistence type="predicted"/>
<dbReference type="EMBL" id="BTGU01000005">
    <property type="protein sequence ID" value="GMN35260.1"/>
    <property type="molecule type" value="Genomic_DNA"/>
</dbReference>
<reference evidence="1" key="1">
    <citation type="submission" date="2023-07" db="EMBL/GenBank/DDBJ databases">
        <title>draft genome sequence of fig (Ficus carica).</title>
        <authorList>
            <person name="Takahashi T."/>
            <person name="Nishimura K."/>
        </authorList>
    </citation>
    <scope>NUCLEOTIDE SEQUENCE</scope>
</reference>
<dbReference type="AlphaFoldDB" id="A0AA88CX71"/>
<protein>
    <submittedName>
        <fullName evidence="1">Uncharacterized protein</fullName>
    </submittedName>
</protein>
<sequence>MVVPDLKGSALPTFLTHETAGFSPLDHALGQPPGHQSQPHWPICLLVFAQPLGP</sequence>